<dbReference type="CDD" id="cd13399">
    <property type="entry name" value="Slt35-like"/>
    <property type="match status" value="1"/>
</dbReference>
<dbReference type="Pfam" id="PF01464">
    <property type="entry name" value="SLT"/>
    <property type="match status" value="1"/>
</dbReference>
<sequence>MKLPAIFAASAIVTVGAAATIHHASSAETSAPAADVAAAEALTEDAGHNSEAGLAAAAEHDAPPLPAPVPAEFAEWIIKASGECEGVTPGQIAAQLFAESTFRVDAVSYANAQGPAQFTPETWEAWGTDADGDGVKDPFSIPDSVTAQAKYMCHNLESVEQAIHDGKAEGDAVDLALASYNAGFGAILRFGGMPSGGDYTTQTQPYVEKIRDLEQAFNAYFEARV</sequence>
<dbReference type="OrthoDB" id="9815778at2"/>
<evidence type="ECO:0000313" key="4">
    <source>
        <dbReference type="Proteomes" id="UP000567922"/>
    </source>
</evidence>
<organism evidence="3 4">
    <name type="scientific">Hoyosella altamirensis</name>
    <dbReference type="NCBI Taxonomy" id="616997"/>
    <lineage>
        <taxon>Bacteria</taxon>
        <taxon>Bacillati</taxon>
        <taxon>Actinomycetota</taxon>
        <taxon>Actinomycetes</taxon>
        <taxon>Mycobacteriales</taxon>
        <taxon>Hoyosellaceae</taxon>
        <taxon>Hoyosella</taxon>
    </lineage>
</organism>
<dbReference type="InterPro" id="IPR008258">
    <property type="entry name" value="Transglycosylase_SLT_dom_1"/>
</dbReference>
<feature type="domain" description="Transglycosylase SLT" evidence="2">
    <location>
        <begin position="80"/>
        <end position="189"/>
    </location>
</feature>
<proteinExistence type="predicted"/>
<dbReference type="Proteomes" id="UP000567922">
    <property type="component" value="Unassembled WGS sequence"/>
</dbReference>
<accession>A0A839RQN0</accession>
<reference evidence="3 4" key="1">
    <citation type="submission" date="2020-08" db="EMBL/GenBank/DDBJ databases">
        <title>Sequencing the genomes of 1000 actinobacteria strains.</title>
        <authorList>
            <person name="Klenk H.-P."/>
        </authorList>
    </citation>
    <scope>NUCLEOTIDE SEQUENCE [LARGE SCALE GENOMIC DNA]</scope>
    <source>
        <strain evidence="3 4">DSM 45258</strain>
    </source>
</reference>
<dbReference type="GO" id="GO:0008933">
    <property type="term" value="F:peptidoglycan lytic transglycosylase activity"/>
    <property type="evidence" value="ECO:0007669"/>
    <property type="project" value="TreeGrafter"/>
</dbReference>
<evidence type="ECO:0000259" key="2">
    <source>
        <dbReference type="Pfam" id="PF01464"/>
    </source>
</evidence>
<dbReference type="AlphaFoldDB" id="A0A839RQN0"/>
<dbReference type="GO" id="GO:0009253">
    <property type="term" value="P:peptidoglycan catabolic process"/>
    <property type="evidence" value="ECO:0007669"/>
    <property type="project" value="TreeGrafter"/>
</dbReference>
<dbReference type="Gene3D" id="1.10.530.10">
    <property type="match status" value="1"/>
</dbReference>
<protein>
    <submittedName>
        <fullName evidence="3">Soluble lytic murein transglycosylase-like protein</fullName>
    </submittedName>
</protein>
<dbReference type="SUPFAM" id="SSF53955">
    <property type="entry name" value="Lysozyme-like"/>
    <property type="match status" value="1"/>
</dbReference>
<keyword evidence="4" id="KW-1185">Reference proteome</keyword>
<evidence type="ECO:0000313" key="3">
    <source>
        <dbReference type="EMBL" id="MBB3038528.1"/>
    </source>
</evidence>
<dbReference type="RefSeq" id="WP_083962328.1">
    <property type="nucleotide sequence ID" value="NZ_BDDI01000008.1"/>
</dbReference>
<dbReference type="InterPro" id="IPR043426">
    <property type="entry name" value="MltB-like"/>
</dbReference>
<gene>
    <name evidence="3" type="ORF">FHU29_002997</name>
</gene>
<dbReference type="EMBL" id="JACHWS010000003">
    <property type="protein sequence ID" value="MBB3038528.1"/>
    <property type="molecule type" value="Genomic_DNA"/>
</dbReference>
<comment type="caution">
    <text evidence="3">The sequence shown here is derived from an EMBL/GenBank/DDBJ whole genome shotgun (WGS) entry which is preliminary data.</text>
</comment>
<evidence type="ECO:0000256" key="1">
    <source>
        <dbReference type="SAM" id="SignalP"/>
    </source>
</evidence>
<feature type="signal peptide" evidence="1">
    <location>
        <begin position="1"/>
        <end position="24"/>
    </location>
</feature>
<dbReference type="PANTHER" id="PTHR30163">
    <property type="entry name" value="MEMBRANE-BOUND LYTIC MUREIN TRANSGLYCOSYLASE B"/>
    <property type="match status" value="1"/>
</dbReference>
<name>A0A839RQN0_9ACTN</name>
<dbReference type="PANTHER" id="PTHR30163:SF8">
    <property type="entry name" value="LYTIC MUREIN TRANSGLYCOSYLASE"/>
    <property type="match status" value="1"/>
</dbReference>
<keyword evidence="1" id="KW-0732">Signal</keyword>
<dbReference type="InterPro" id="IPR023346">
    <property type="entry name" value="Lysozyme-like_dom_sf"/>
</dbReference>
<feature type="chain" id="PRO_5038757034" evidence="1">
    <location>
        <begin position="25"/>
        <end position="225"/>
    </location>
</feature>